<proteinExistence type="predicted"/>
<dbReference type="Proteomes" id="UP000030854">
    <property type="component" value="Unassembled WGS sequence"/>
</dbReference>
<comment type="caution">
    <text evidence="1">The sequence shown here is derived from an EMBL/GenBank/DDBJ whole genome shotgun (WGS) entry which is preliminary data.</text>
</comment>
<organism evidence="1 2">
    <name type="scientific">Uncinula necator</name>
    <name type="common">Grape powdery mildew</name>
    <dbReference type="NCBI Taxonomy" id="52586"/>
    <lineage>
        <taxon>Eukaryota</taxon>
        <taxon>Fungi</taxon>
        <taxon>Dikarya</taxon>
        <taxon>Ascomycota</taxon>
        <taxon>Pezizomycotina</taxon>
        <taxon>Leotiomycetes</taxon>
        <taxon>Erysiphales</taxon>
        <taxon>Erysiphaceae</taxon>
        <taxon>Erysiphe</taxon>
    </lineage>
</organism>
<reference evidence="1 2" key="1">
    <citation type="journal article" date="2014" name="BMC Genomics">
        <title>Adaptive genomic structural variation in the grape powdery mildew pathogen, Erysiphe necator.</title>
        <authorList>
            <person name="Jones L."/>
            <person name="Riaz S."/>
            <person name="Morales-Cruz A."/>
            <person name="Amrine K.C."/>
            <person name="McGuire B."/>
            <person name="Gubler W.D."/>
            <person name="Walker M.A."/>
            <person name="Cantu D."/>
        </authorList>
    </citation>
    <scope>NUCLEOTIDE SEQUENCE [LARGE SCALE GENOMIC DNA]</scope>
    <source>
        <strain evidence="2">c</strain>
    </source>
</reference>
<gene>
    <name evidence="1" type="ORF">EV44_g3777</name>
</gene>
<dbReference type="HOGENOM" id="CLU_071130_0_0_1"/>
<evidence type="ECO:0000313" key="2">
    <source>
        <dbReference type="Proteomes" id="UP000030854"/>
    </source>
</evidence>
<sequence>MEATPVGIKDKLRIILTGDKDSNIKTSQSIRKIMTPKNAAEIKPEKVIDLATAKTGSHIGKMSTHQVSMVIEANKQKDSSPELMDRTDTPTFITLKPVSSAITVEETKQDEYFSLRVETEHSWQRMSPHYVKLSLAAKLKTANSAIEKLTVVNSGFAITAASEAARNLVFQETCVLKDLDMKLEPASKWASVLTANVPDRQNTLNGIILVTAEMVSEDTSLKNGVRLNSLRAFVSLLERPASDWILYFATGTSNLGERLFEKSGRLVKLERRPWIT</sequence>
<dbReference type="EMBL" id="JNVN01001416">
    <property type="protein sequence ID" value="KHJ33455.1"/>
    <property type="molecule type" value="Genomic_DNA"/>
</dbReference>
<keyword evidence="2" id="KW-1185">Reference proteome</keyword>
<dbReference type="AlphaFoldDB" id="A0A0B1P7X1"/>
<name>A0A0B1P7X1_UNCNE</name>
<evidence type="ECO:0000313" key="1">
    <source>
        <dbReference type="EMBL" id="KHJ33455.1"/>
    </source>
</evidence>
<protein>
    <submittedName>
        <fullName evidence="1">Putative eka-like protein</fullName>
    </submittedName>
</protein>
<accession>A0A0B1P7X1</accession>